<dbReference type="RefSeq" id="WP_385878385.1">
    <property type="nucleotide sequence ID" value="NZ_JBHLXE010000114.1"/>
</dbReference>
<protein>
    <recommendedName>
        <fullName evidence="3">UDP-N-acetylglucosamine kinase</fullName>
    </recommendedName>
</protein>
<proteinExistence type="predicted"/>
<evidence type="ECO:0008006" key="3">
    <source>
        <dbReference type="Google" id="ProtNLM"/>
    </source>
</evidence>
<dbReference type="InterPro" id="IPR027417">
    <property type="entry name" value="P-loop_NTPase"/>
</dbReference>
<dbReference type="Proteomes" id="UP001589758">
    <property type="component" value="Unassembled WGS sequence"/>
</dbReference>
<reference evidence="1 2" key="1">
    <citation type="submission" date="2024-09" db="EMBL/GenBank/DDBJ databases">
        <authorList>
            <person name="Sun Q."/>
            <person name="Mori K."/>
        </authorList>
    </citation>
    <scope>NUCLEOTIDE SEQUENCE [LARGE SCALE GENOMIC DNA]</scope>
    <source>
        <strain evidence="1 2">CCM 8545</strain>
    </source>
</reference>
<evidence type="ECO:0000313" key="1">
    <source>
        <dbReference type="EMBL" id="MFC0181021.1"/>
    </source>
</evidence>
<evidence type="ECO:0000313" key="2">
    <source>
        <dbReference type="Proteomes" id="UP001589758"/>
    </source>
</evidence>
<dbReference type="Gene3D" id="3.40.50.300">
    <property type="entry name" value="P-loop containing nucleotide triphosphate hydrolases"/>
    <property type="match status" value="1"/>
</dbReference>
<dbReference type="EMBL" id="JBHLXE010000114">
    <property type="protein sequence ID" value="MFC0181021.1"/>
    <property type="molecule type" value="Genomic_DNA"/>
</dbReference>
<accession>A0ABV6CFH8</accession>
<name>A0ABV6CFH8_9GAMM</name>
<organism evidence="1 2">
    <name type="scientific">Thorsellia kenyensis</name>
    <dbReference type="NCBI Taxonomy" id="1549888"/>
    <lineage>
        <taxon>Bacteria</taxon>
        <taxon>Pseudomonadati</taxon>
        <taxon>Pseudomonadota</taxon>
        <taxon>Gammaproteobacteria</taxon>
        <taxon>Enterobacterales</taxon>
        <taxon>Thorselliaceae</taxon>
        <taxon>Thorsellia</taxon>
    </lineage>
</organism>
<comment type="caution">
    <text evidence="1">The sequence shown here is derived from an EMBL/GenBank/DDBJ whole genome shotgun (WGS) entry which is preliminary data.</text>
</comment>
<sequence>MQTRPIAVFLAGTNGAGKSSLRGNNSELLVIDPDAMQKKLILIVLEMLM</sequence>
<keyword evidence="2" id="KW-1185">Reference proteome</keyword>
<gene>
    <name evidence="1" type="ORF">ACFFIT_13165</name>
</gene>